<sequence length="154" mass="16620">MGRYIQSDPIGLLGGINTYGYVRGNPLSKVDPLGLQEEGSLSPRPRTFPGPFDVFFPGTQANNDFVKSVTRLMKPAARANPGDDSNDNSGSSGSERQICMQKCASDFHARAAYCEAMYSPEGLTPNADNFRSCARTAVDDQLKCMAGCLKKNCP</sequence>
<keyword evidence="2" id="KW-1185">Reference proteome</keyword>
<dbReference type="RefSeq" id="WP_243492666.1">
    <property type="nucleotide sequence ID" value="NZ_CP063361.1"/>
</dbReference>
<protein>
    <submittedName>
        <fullName evidence="1">RHS repeat-associated core domain-containing protein</fullName>
    </submittedName>
</protein>
<dbReference type="Proteomes" id="UP000831532">
    <property type="component" value="Chromosome"/>
</dbReference>
<dbReference type="EMBL" id="CP063361">
    <property type="protein sequence ID" value="UOD31542.1"/>
    <property type="molecule type" value="Genomic_DNA"/>
</dbReference>
<gene>
    <name evidence="1" type="ORF">INH39_07580</name>
</gene>
<accession>A0ABY4AAB3</accession>
<organism evidence="1 2">
    <name type="scientific">Massilia violaceinigra</name>
    <dbReference type="NCBI Taxonomy" id="2045208"/>
    <lineage>
        <taxon>Bacteria</taxon>
        <taxon>Pseudomonadati</taxon>
        <taxon>Pseudomonadota</taxon>
        <taxon>Betaproteobacteria</taxon>
        <taxon>Burkholderiales</taxon>
        <taxon>Oxalobacteraceae</taxon>
        <taxon>Telluria group</taxon>
        <taxon>Massilia</taxon>
    </lineage>
</organism>
<reference evidence="1 2" key="1">
    <citation type="submission" date="2020-10" db="EMBL/GenBank/DDBJ databases">
        <title>Genome analysis of Massilia species.</title>
        <authorList>
            <person name="Jung D.-H."/>
        </authorList>
    </citation>
    <scope>NUCLEOTIDE SEQUENCE [LARGE SCALE GENOMIC DNA]</scope>
    <source>
        <strain evidence="2">sipir</strain>
    </source>
</reference>
<evidence type="ECO:0000313" key="2">
    <source>
        <dbReference type="Proteomes" id="UP000831532"/>
    </source>
</evidence>
<dbReference type="InterPro" id="IPR022385">
    <property type="entry name" value="Rhs_assc_core"/>
</dbReference>
<dbReference type="NCBIfam" id="TIGR03696">
    <property type="entry name" value="Rhs_assc_core"/>
    <property type="match status" value="1"/>
</dbReference>
<dbReference type="Gene3D" id="2.180.10.10">
    <property type="entry name" value="RHS repeat-associated core"/>
    <property type="match status" value="1"/>
</dbReference>
<evidence type="ECO:0000313" key="1">
    <source>
        <dbReference type="EMBL" id="UOD31542.1"/>
    </source>
</evidence>
<proteinExistence type="predicted"/>
<name>A0ABY4AAB3_9BURK</name>